<comment type="caution">
    <text evidence="3">The sequence shown here is derived from an EMBL/GenBank/DDBJ whole genome shotgun (WGS) entry which is preliminary data.</text>
</comment>
<evidence type="ECO:0000313" key="4">
    <source>
        <dbReference type="Proteomes" id="UP001107961"/>
    </source>
</evidence>
<feature type="chain" id="PRO_5040384249" evidence="2">
    <location>
        <begin position="30"/>
        <end position="263"/>
    </location>
</feature>
<dbReference type="NCBIfam" id="TIGR03759">
    <property type="entry name" value="conj_TIGR03759"/>
    <property type="match status" value="1"/>
</dbReference>
<proteinExistence type="predicted"/>
<dbReference type="AlphaFoldDB" id="A0A9Q3W6Y6"/>
<dbReference type="EMBL" id="JAJVKT010000012">
    <property type="protein sequence ID" value="MCE7509168.1"/>
    <property type="molecule type" value="Genomic_DNA"/>
</dbReference>
<keyword evidence="4" id="KW-1185">Reference proteome</keyword>
<keyword evidence="2" id="KW-0732">Signal</keyword>
<evidence type="ECO:0000313" key="3">
    <source>
        <dbReference type="EMBL" id="MCE7509168.1"/>
    </source>
</evidence>
<dbReference type="InterPro" id="IPR022293">
    <property type="entry name" value="Integrating-conj_element"/>
</dbReference>
<dbReference type="Proteomes" id="UP001107961">
    <property type="component" value="Unassembled WGS sequence"/>
</dbReference>
<feature type="signal peptide" evidence="2">
    <location>
        <begin position="1"/>
        <end position="29"/>
    </location>
</feature>
<accession>A0A9Q3W6Y6</accession>
<evidence type="ECO:0000256" key="1">
    <source>
        <dbReference type="SAM" id="MobiDB-lite"/>
    </source>
</evidence>
<gene>
    <name evidence="3" type="ORF">LZG35_11020</name>
</gene>
<sequence>MIRSVPFSLLASMFLIFPVALTTPAPVFAATDGANGAPSSNPQNTLRQSTDRSETQHQFTQERKAQIWRLSQTEWNRYETLMQGMHGYRSQQLDPLTLLGIEARTDEERQRYAEQLARIEHDRVERLLAFQRAYDDAFARLYPNEQAIADDTSLRRTAETDTLAQTLLQNGQRPRVFTALERCAACDRTVRRLVSQVTSGVLAALDIYVVGASNDDAIRDWAQSLSIPADRVRRGHITLNHAPDGIGQNDLPRVLGTTVGTRE</sequence>
<protein>
    <submittedName>
        <fullName evidence="3">TIGR03759 family integrating conjugative element protein</fullName>
    </submittedName>
</protein>
<name>A0A9Q3W6Y6_9GAMM</name>
<organism evidence="3 4">
    <name type="scientific">Alloalcanivorax xenomutans</name>
    <dbReference type="NCBI Taxonomy" id="1094342"/>
    <lineage>
        <taxon>Bacteria</taxon>
        <taxon>Pseudomonadati</taxon>
        <taxon>Pseudomonadota</taxon>
        <taxon>Gammaproteobacteria</taxon>
        <taxon>Oceanospirillales</taxon>
        <taxon>Alcanivoracaceae</taxon>
        <taxon>Alloalcanivorax</taxon>
    </lineage>
</organism>
<feature type="compositionally biased region" description="Basic and acidic residues" evidence="1">
    <location>
        <begin position="49"/>
        <end position="58"/>
    </location>
</feature>
<feature type="compositionally biased region" description="Polar residues" evidence="1">
    <location>
        <begin position="37"/>
        <end position="48"/>
    </location>
</feature>
<evidence type="ECO:0000256" key="2">
    <source>
        <dbReference type="SAM" id="SignalP"/>
    </source>
</evidence>
<dbReference type="RefSeq" id="WP_233925850.1">
    <property type="nucleotide sequence ID" value="NZ_JAJVKT010000012.1"/>
</dbReference>
<feature type="region of interest" description="Disordered" evidence="1">
    <location>
        <begin position="32"/>
        <end position="58"/>
    </location>
</feature>
<reference evidence="3" key="1">
    <citation type="submission" date="2022-01" db="EMBL/GenBank/DDBJ databases">
        <authorList>
            <person name="Karlyshev A.V."/>
            <person name="Jaspars M."/>
        </authorList>
    </citation>
    <scope>NUCLEOTIDE SEQUENCE</scope>
    <source>
        <strain evidence="3">AGSA3-2</strain>
    </source>
</reference>